<evidence type="ECO:0000256" key="1">
    <source>
        <dbReference type="SAM" id="Coils"/>
    </source>
</evidence>
<feature type="compositionally biased region" description="Polar residues" evidence="2">
    <location>
        <begin position="648"/>
        <end position="659"/>
    </location>
</feature>
<feature type="compositionally biased region" description="Basic residues" evidence="2">
    <location>
        <begin position="349"/>
        <end position="372"/>
    </location>
</feature>
<comment type="caution">
    <text evidence="3">The sequence shown here is derived from an EMBL/GenBank/DDBJ whole genome shotgun (WGS) entry which is preliminary data.</text>
</comment>
<feature type="region of interest" description="Disordered" evidence="2">
    <location>
        <begin position="162"/>
        <end position="254"/>
    </location>
</feature>
<feature type="compositionally biased region" description="Basic and acidic residues" evidence="2">
    <location>
        <begin position="583"/>
        <end position="593"/>
    </location>
</feature>
<name>A0A6A3HLD1_9STRA</name>
<accession>A0A6A3HLD1</accession>
<keyword evidence="1" id="KW-0175">Coiled coil</keyword>
<feature type="region of interest" description="Disordered" evidence="2">
    <location>
        <begin position="921"/>
        <end position="986"/>
    </location>
</feature>
<evidence type="ECO:0000313" key="3">
    <source>
        <dbReference type="EMBL" id="KAE8971159.1"/>
    </source>
</evidence>
<feature type="compositionally biased region" description="Acidic residues" evidence="2">
    <location>
        <begin position="973"/>
        <end position="986"/>
    </location>
</feature>
<feature type="compositionally biased region" description="Polar residues" evidence="2">
    <location>
        <begin position="560"/>
        <end position="582"/>
    </location>
</feature>
<feature type="compositionally biased region" description="Basic and acidic residues" evidence="2">
    <location>
        <begin position="928"/>
        <end position="937"/>
    </location>
</feature>
<protein>
    <recommendedName>
        <fullName evidence="5">Retrotransposon gag domain-containing protein</fullName>
    </recommendedName>
</protein>
<feature type="compositionally biased region" description="Basic residues" evidence="2">
    <location>
        <begin position="325"/>
        <end position="339"/>
    </location>
</feature>
<evidence type="ECO:0000313" key="4">
    <source>
        <dbReference type="Proteomes" id="UP000460718"/>
    </source>
</evidence>
<feature type="compositionally biased region" description="Low complexity" evidence="2">
    <location>
        <begin position="235"/>
        <end position="249"/>
    </location>
</feature>
<evidence type="ECO:0000256" key="2">
    <source>
        <dbReference type="SAM" id="MobiDB-lite"/>
    </source>
</evidence>
<feature type="compositionally biased region" description="Basic and acidic residues" evidence="2">
    <location>
        <begin position="660"/>
        <end position="688"/>
    </location>
</feature>
<dbReference type="EMBL" id="QXFW01003376">
    <property type="protein sequence ID" value="KAE8971159.1"/>
    <property type="molecule type" value="Genomic_DNA"/>
</dbReference>
<feature type="region of interest" description="Disordered" evidence="2">
    <location>
        <begin position="634"/>
        <end position="742"/>
    </location>
</feature>
<dbReference type="Proteomes" id="UP000460718">
    <property type="component" value="Unassembled WGS sequence"/>
</dbReference>
<feature type="compositionally biased region" description="Low complexity" evidence="2">
    <location>
        <begin position="702"/>
        <end position="722"/>
    </location>
</feature>
<feature type="region of interest" description="Disordered" evidence="2">
    <location>
        <begin position="546"/>
        <end position="611"/>
    </location>
</feature>
<feature type="region of interest" description="Disordered" evidence="2">
    <location>
        <begin position="309"/>
        <end position="391"/>
    </location>
</feature>
<gene>
    <name evidence="3" type="ORF">PF011_g26140</name>
</gene>
<reference evidence="3 4" key="1">
    <citation type="submission" date="2018-09" db="EMBL/GenBank/DDBJ databases">
        <title>Genomic investigation of the strawberry pathogen Phytophthora fragariae indicates pathogenicity is determined by transcriptional variation in three key races.</title>
        <authorList>
            <person name="Adams T.M."/>
            <person name="Armitage A.D."/>
            <person name="Sobczyk M.K."/>
            <person name="Bates H.J."/>
            <person name="Dunwell J.M."/>
            <person name="Nellist C.F."/>
            <person name="Harrison R.J."/>
        </authorList>
    </citation>
    <scope>NUCLEOTIDE SEQUENCE [LARGE SCALE GENOMIC DNA]</scope>
    <source>
        <strain evidence="3 4">SCRP245</strain>
    </source>
</reference>
<dbReference type="AlphaFoldDB" id="A0A6A3HLD1"/>
<feature type="compositionally biased region" description="Acidic residues" evidence="2">
    <location>
        <begin position="723"/>
        <end position="732"/>
    </location>
</feature>
<sequence length="986" mass="109031">MAARATLDDDIQACVVELNLDRRDLATAQDVVAAEIPVGIFSPRECIAVLQTLLFEAGFHFDNLVPVWFSTRASKIAADLVRSLVGDLQRLLAAELTEWRTLCVGATLKVNPALEREADVEDTPFMDYHAEDQDGEFLMNDYEVNLLGRSYVLRLRMTGLRPARSTTSSSVGEPPSKRQQHRPPRPEDPLASLPSELSSTATSDQEDLSTVPISDPVPSLVGTTDGAARGTTSESLVSRNSSPGSSSTSFETGGGAHMPLAAYGPMVMSARTSGSGMPGGGDLGYYLTSQAITSERRILPDQEDVIMADPEVAVNTKPGGALESRRRRSDRVSNRRHSSSKSESESGRSRHRRSSRSRRSSSKKFSRKRSSSRRSSYLGRLHRSGRSGWSVSTGVAEAAVSALREAQQVREELAKLTEQLAAQKLTSTPEVDVQHALAEAEVRAREAELRAQEAERHLAGVSIEDTRGIAQREDIAAAIQAACLQAANAERERVEAAAIQLLQQQQTEVDARREAEQAAWLQQAQKNLDEYRAAFERRLEDERVTARNMQRHQAEKIRNLQATSTQVQVERATSSPNSATQVKSERSDPERATETSGVIMGGGTDDRTQTEPKNTAERLLAQIRAALPDALVTQRAGSVPAPRKADTNAATLKTNAPQRNRTEVPKADTKKGVRSERQPVPKKPDRKLTPPKKSQRSPSGHSSSSLSSSSSSSSSSSDSSSSDSEDSLDEDFSTGVDPLDATKVGGTLLTLRPYVSSSTLEKFDEKASMGDHRSWWERFVNMSVQGGWMDKMKISELKMKMSSAVRNWGGQLSKHVQSNWRRLSGEFKRKYLKARTSESERYYTMRQKSNESAMEFFYRLNEAAVKAGIRYKKGKKDSAHHIKRFIKNLRDQQLKAILRNTRFHNLDDLEYVLQQDEDLGLDGGYDTPTHRTRDFRADNIPPRRFKPGRQGRAYIGLSGGESEGEVEGRVRFEDEEEDSDEAPPEP</sequence>
<feature type="coiled-coil region" evidence="1">
    <location>
        <begin position="399"/>
        <end position="541"/>
    </location>
</feature>
<evidence type="ECO:0008006" key="5">
    <source>
        <dbReference type="Google" id="ProtNLM"/>
    </source>
</evidence>
<organism evidence="3 4">
    <name type="scientific">Phytophthora fragariae</name>
    <dbReference type="NCBI Taxonomy" id="53985"/>
    <lineage>
        <taxon>Eukaryota</taxon>
        <taxon>Sar</taxon>
        <taxon>Stramenopiles</taxon>
        <taxon>Oomycota</taxon>
        <taxon>Peronosporomycetes</taxon>
        <taxon>Peronosporales</taxon>
        <taxon>Peronosporaceae</taxon>
        <taxon>Phytophthora</taxon>
    </lineage>
</organism>
<proteinExistence type="predicted"/>